<gene>
    <name evidence="1" type="ORF">LCGC14_1918170</name>
</gene>
<accession>A0A0F9FSB5</accession>
<proteinExistence type="predicted"/>
<comment type="caution">
    <text evidence="1">The sequence shown here is derived from an EMBL/GenBank/DDBJ whole genome shotgun (WGS) entry which is preliminary data.</text>
</comment>
<reference evidence="1" key="1">
    <citation type="journal article" date="2015" name="Nature">
        <title>Complex archaea that bridge the gap between prokaryotes and eukaryotes.</title>
        <authorList>
            <person name="Spang A."/>
            <person name="Saw J.H."/>
            <person name="Jorgensen S.L."/>
            <person name="Zaremba-Niedzwiedzka K."/>
            <person name="Martijn J."/>
            <person name="Lind A.E."/>
            <person name="van Eijk R."/>
            <person name="Schleper C."/>
            <person name="Guy L."/>
            <person name="Ettema T.J."/>
        </authorList>
    </citation>
    <scope>NUCLEOTIDE SEQUENCE</scope>
</reference>
<dbReference type="AlphaFoldDB" id="A0A0F9FSB5"/>
<organism evidence="1">
    <name type="scientific">marine sediment metagenome</name>
    <dbReference type="NCBI Taxonomy" id="412755"/>
    <lineage>
        <taxon>unclassified sequences</taxon>
        <taxon>metagenomes</taxon>
        <taxon>ecological metagenomes</taxon>
    </lineage>
</organism>
<evidence type="ECO:0000313" key="1">
    <source>
        <dbReference type="EMBL" id="KKL89088.1"/>
    </source>
</evidence>
<dbReference type="EMBL" id="LAZR01020385">
    <property type="protein sequence ID" value="KKL89088.1"/>
    <property type="molecule type" value="Genomic_DNA"/>
</dbReference>
<name>A0A0F9FSB5_9ZZZZ</name>
<sequence>MSSKKLPIDNFFFDMDKLANDIIGLCESKRGNQAKLVKSIGKKSSLFSDIKRGKRVNAYHIVAIGRVFGIDKVAELLDIDNQKDDMLSHSKKDIENLWKEIEDLKAAVHGPKLKKTANRD</sequence>
<protein>
    <submittedName>
        <fullName evidence="1">Uncharacterized protein</fullName>
    </submittedName>
</protein>